<dbReference type="GO" id="GO:0047355">
    <property type="term" value="F:CDP-glycerol glycerophosphotransferase activity"/>
    <property type="evidence" value="ECO:0007669"/>
    <property type="project" value="InterPro"/>
</dbReference>
<gene>
    <name evidence="7" type="ORF">PTE_02001</name>
</gene>
<dbReference type="EMBL" id="AYSJ01000009">
    <property type="protein sequence ID" value="ETS31903.1"/>
    <property type="molecule type" value="Genomic_DNA"/>
</dbReference>
<dbReference type="SUPFAM" id="SSF53756">
    <property type="entry name" value="UDP-Glycosyltransferase/glycogen phosphorylase"/>
    <property type="match status" value="1"/>
</dbReference>
<name>W3V7W3_9GAMM</name>
<evidence type="ECO:0000256" key="6">
    <source>
        <dbReference type="ARBA" id="ARBA00023136"/>
    </source>
</evidence>
<dbReference type="InterPro" id="IPR043149">
    <property type="entry name" value="TagF_N"/>
</dbReference>
<evidence type="ECO:0000256" key="2">
    <source>
        <dbReference type="ARBA" id="ARBA00010488"/>
    </source>
</evidence>
<comment type="caution">
    <text evidence="7">The sequence shown here is derived from an EMBL/GenBank/DDBJ whole genome shotgun (WGS) entry which is preliminary data.</text>
</comment>
<evidence type="ECO:0000256" key="4">
    <source>
        <dbReference type="ARBA" id="ARBA00022679"/>
    </source>
</evidence>
<keyword evidence="4 7" id="KW-0808">Transferase</keyword>
<dbReference type="AlphaFoldDB" id="W3V7W3"/>
<dbReference type="Gene3D" id="3.40.50.11820">
    <property type="match status" value="1"/>
</dbReference>
<keyword evidence="6" id="KW-0472">Membrane</keyword>
<comment type="subcellular location">
    <subcellularLocation>
        <location evidence="1">Cell membrane</location>
        <topology evidence="1">Peripheral membrane protein</topology>
    </subcellularLocation>
</comment>
<protein>
    <submittedName>
        <fullName evidence="7">Glycosyl/glycerophosphate transferase, teichoic acid biosynthesis</fullName>
    </submittedName>
</protein>
<reference evidence="7 8" key="1">
    <citation type="submission" date="2013-11" db="EMBL/GenBank/DDBJ databases">
        <title>Elucidation of the Photorhabdus temperata genome and generation of transposon mutant library to identify motility mutants.</title>
        <authorList>
            <person name="Hurst S.G.IV."/>
            <person name="Micheals B."/>
            <person name="Abebe-Akele F."/>
            <person name="Rowedder H."/>
            <person name="Bullock H."/>
            <person name="Jackobeck R."/>
            <person name="Janicki E."/>
            <person name="Tisa L.S."/>
        </authorList>
    </citation>
    <scope>NUCLEOTIDE SEQUENCE [LARGE SCALE GENOMIC DNA]</scope>
    <source>
        <strain evidence="7 8">NC19</strain>
    </source>
</reference>
<dbReference type="Proteomes" id="UP000018957">
    <property type="component" value="Unassembled WGS sequence"/>
</dbReference>
<evidence type="ECO:0000256" key="1">
    <source>
        <dbReference type="ARBA" id="ARBA00004202"/>
    </source>
</evidence>
<dbReference type="Gene3D" id="3.40.50.12580">
    <property type="match status" value="1"/>
</dbReference>
<dbReference type="PATRIC" id="fig|1004151.3.peg.2053"/>
<evidence type="ECO:0000256" key="5">
    <source>
        <dbReference type="ARBA" id="ARBA00022944"/>
    </source>
</evidence>
<sequence length="362" mass="42655">MVILTFDKNNIKFNSKALFEYSLKENVLNVKYIINNDELRKELIQKYGDKFITTKKIKDIIQISNAKVWVTDGGFPLKTPFGHKNRILINLWHGIPLKKVGIMGYSGLPKLRMFLTLKMFARHYTLFSATSSNLSSVYSKSFLINKDRIKPLGQPRNDALFENHYSISDYITDLPEYKKVILYAPTWRTGIYGDDWIGEDTEFFPFSDFNQDELEEYLKENKILLCLRPHHLQNIEIKNSDWIRNFSSDVCNEVMDVIAKFDLLITDYSSIYFDFLILNKPILFLPYDLELYENNIGLNFDYQTVTPGPKPTSQNEFVSEISKLLYTETYYKTERHKVNHYFNEAKYGSCQRIHNFIIKYLD</sequence>
<evidence type="ECO:0000313" key="7">
    <source>
        <dbReference type="EMBL" id="ETS31903.1"/>
    </source>
</evidence>
<organism evidence="7 8">
    <name type="scientific">Photorhabdus khanii NC19</name>
    <dbReference type="NCBI Taxonomy" id="1004151"/>
    <lineage>
        <taxon>Bacteria</taxon>
        <taxon>Pseudomonadati</taxon>
        <taxon>Pseudomonadota</taxon>
        <taxon>Gammaproteobacteria</taxon>
        <taxon>Enterobacterales</taxon>
        <taxon>Morganellaceae</taxon>
        <taxon>Photorhabdus</taxon>
    </lineage>
</organism>
<dbReference type="PANTHER" id="PTHR37316:SF3">
    <property type="entry name" value="TEICHOIC ACID GLYCEROL-PHOSPHATE TRANSFERASE"/>
    <property type="match status" value="1"/>
</dbReference>
<dbReference type="GO" id="GO:0005886">
    <property type="term" value="C:plasma membrane"/>
    <property type="evidence" value="ECO:0007669"/>
    <property type="project" value="UniProtKB-SubCell"/>
</dbReference>
<dbReference type="GO" id="GO:0019350">
    <property type="term" value="P:teichoic acid biosynthetic process"/>
    <property type="evidence" value="ECO:0007669"/>
    <property type="project" value="UniProtKB-KW"/>
</dbReference>
<dbReference type="PANTHER" id="PTHR37316">
    <property type="entry name" value="TEICHOIC ACID GLYCEROL-PHOSPHATE PRIMASE"/>
    <property type="match status" value="1"/>
</dbReference>
<evidence type="ECO:0000256" key="3">
    <source>
        <dbReference type="ARBA" id="ARBA00022475"/>
    </source>
</evidence>
<keyword evidence="3" id="KW-1003">Cell membrane</keyword>
<keyword evidence="5" id="KW-0777">Teichoic acid biosynthesis</keyword>
<evidence type="ECO:0000313" key="8">
    <source>
        <dbReference type="Proteomes" id="UP000018957"/>
    </source>
</evidence>
<dbReference type="InterPro" id="IPR043148">
    <property type="entry name" value="TagF_C"/>
</dbReference>
<dbReference type="InterPro" id="IPR051612">
    <property type="entry name" value="Teichoic_Acid_Biosynth"/>
</dbReference>
<keyword evidence="8" id="KW-1185">Reference proteome</keyword>
<comment type="similarity">
    <text evidence="2">Belongs to the CDP-glycerol glycerophosphotransferase family.</text>
</comment>
<dbReference type="Pfam" id="PF04464">
    <property type="entry name" value="Glyphos_transf"/>
    <property type="match status" value="1"/>
</dbReference>
<dbReference type="InterPro" id="IPR007554">
    <property type="entry name" value="Glycerophosphate_synth"/>
</dbReference>
<proteinExistence type="inferred from homology"/>
<accession>W3V7W3</accession>